<sequence length="124" mass="13367">MDDREFADGLETVLRDLRAQCAVQPDIRTDDTYGIMLWAPDGSAQGLTSPLGGTGADLLAHLADQVQDWAVEALWSEGASAVWPQCPTHPDPHPLTATVRTDTAVWVCPKKGTTVARIGELETQ</sequence>
<dbReference type="Proteomes" id="UP000442707">
    <property type="component" value="Unassembled WGS sequence"/>
</dbReference>
<name>A0A6H9UPN1_9ACTN</name>
<evidence type="ECO:0000313" key="1">
    <source>
        <dbReference type="EMBL" id="KAB1139953.1"/>
    </source>
</evidence>
<dbReference type="EMBL" id="VZRB01000049">
    <property type="protein sequence ID" value="KAB1139953.1"/>
    <property type="molecule type" value="Genomic_DNA"/>
</dbReference>
<dbReference type="AlphaFoldDB" id="A0A6H9UPN1"/>
<proteinExistence type="predicted"/>
<organism evidence="1 2">
    <name type="scientific">Streptomyces luteolifulvus</name>
    <dbReference type="NCBI Taxonomy" id="2615112"/>
    <lineage>
        <taxon>Bacteria</taxon>
        <taxon>Bacillati</taxon>
        <taxon>Actinomycetota</taxon>
        <taxon>Actinomycetes</taxon>
        <taxon>Kitasatosporales</taxon>
        <taxon>Streptomycetaceae</taxon>
        <taxon>Streptomyces</taxon>
    </lineage>
</organism>
<comment type="caution">
    <text evidence="1">The sequence shown here is derived from an EMBL/GenBank/DDBJ whole genome shotgun (WGS) entry which is preliminary data.</text>
</comment>
<accession>A0A6H9UPN1</accession>
<evidence type="ECO:0000313" key="2">
    <source>
        <dbReference type="Proteomes" id="UP000442707"/>
    </source>
</evidence>
<reference evidence="1 2" key="1">
    <citation type="submission" date="2019-09" db="EMBL/GenBank/DDBJ databases">
        <title>Screening of Novel Bioactive Compounds from Soil-Associated.</title>
        <authorList>
            <person name="Zhao S."/>
        </authorList>
    </citation>
    <scope>NUCLEOTIDE SEQUENCE [LARGE SCALE GENOMIC DNA]</scope>
    <source>
        <strain evidence="1 2">HIT-DPA4</strain>
    </source>
</reference>
<protein>
    <submittedName>
        <fullName evidence="1">Uncharacterized protein</fullName>
    </submittedName>
</protein>
<gene>
    <name evidence="1" type="ORF">F7R91_37835</name>
</gene>
<keyword evidence="2" id="KW-1185">Reference proteome</keyword>
<dbReference type="RefSeq" id="WP_150957834.1">
    <property type="nucleotide sequence ID" value="NZ_VZRB01000049.1"/>
</dbReference>